<sequence length="153" mass="17654">MKRRLVFYVVVKDLSIWVLYFIILKYNLTNQAGSEDMLNFLPENSYIIAFSMITAALYTTWLPLVIDIFLLITLAKVFEIRIEKRIWFFVAGAALHLPIAAFWKVTEVQSRVTMDAAFNASILLSFLIAGLAMLVVQSKQQRATDWHNRSFDV</sequence>
<dbReference type="Proteomes" id="UP001500454">
    <property type="component" value="Unassembled WGS sequence"/>
</dbReference>
<evidence type="ECO:0008006" key="4">
    <source>
        <dbReference type="Google" id="ProtNLM"/>
    </source>
</evidence>
<keyword evidence="1" id="KW-0472">Membrane</keyword>
<keyword evidence="3" id="KW-1185">Reference proteome</keyword>
<feature type="transmembrane region" description="Helical" evidence="1">
    <location>
        <begin position="46"/>
        <end position="74"/>
    </location>
</feature>
<evidence type="ECO:0000313" key="3">
    <source>
        <dbReference type="Proteomes" id="UP001500454"/>
    </source>
</evidence>
<keyword evidence="1" id="KW-1133">Transmembrane helix</keyword>
<proteinExistence type="predicted"/>
<evidence type="ECO:0000256" key="1">
    <source>
        <dbReference type="SAM" id="Phobius"/>
    </source>
</evidence>
<organism evidence="2 3">
    <name type="scientific">Hymenobacter koreensis</name>
    <dbReference type="NCBI Taxonomy" id="1084523"/>
    <lineage>
        <taxon>Bacteria</taxon>
        <taxon>Pseudomonadati</taxon>
        <taxon>Bacteroidota</taxon>
        <taxon>Cytophagia</taxon>
        <taxon>Cytophagales</taxon>
        <taxon>Hymenobacteraceae</taxon>
        <taxon>Hymenobacter</taxon>
    </lineage>
</organism>
<keyword evidence="1" id="KW-0812">Transmembrane</keyword>
<evidence type="ECO:0000313" key="2">
    <source>
        <dbReference type="EMBL" id="GAA4390435.1"/>
    </source>
</evidence>
<comment type="caution">
    <text evidence="2">The sequence shown here is derived from an EMBL/GenBank/DDBJ whole genome shotgun (WGS) entry which is preliminary data.</text>
</comment>
<protein>
    <recommendedName>
        <fullName evidence="4">DUF2569 family protein</fullName>
    </recommendedName>
</protein>
<dbReference type="EMBL" id="BAABHA010000015">
    <property type="protein sequence ID" value="GAA4390435.1"/>
    <property type="molecule type" value="Genomic_DNA"/>
</dbReference>
<feature type="transmembrane region" description="Helical" evidence="1">
    <location>
        <begin position="86"/>
        <end position="105"/>
    </location>
</feature>
<gene>
    <name evidence="2" type="ORF">GCM10023186_38600</name>
</gene>
<accession>A0ABP8JGF2</accession>
<feature type="transmembrane region" description="Helical" evidence="1">
    <location>
        <begin position="5"/>
        <end position="26"/>
    </location>
</feature>
<feature type="transmembrane region" description="Helical" evidence="1">
    <location>
        <begin position="117"/>
        <end position="136"/>
    </location>
</feature>
<name>A0ABP8JGF2_9BACT</name>
<reference evidence="3" key="1">
    <citation type="journal article" date="2019" name="Int. J. Syst. Evol. Microbiol.">
        <title>The Global Catalogue of Microorganisms (GCM) 10K type strain sequencing project: providing services to taxonomists for standard genome sequencing and annotation.</title>
        <authorList>
            <consortium name="The Broad Institute Genomics Platform"/>
            <consortium name="The Broad Institute Genome Sequencing Center for Infectious Disease"/>
            <person name="Wu L."/>
            <person name="Ma J."/>
        </authorList>
    </citation>
    <scope>NUCLEOTIDE SEQUENCE [LARGE SCALE GENOMIC DNA]</scope>
    <source>
        <strain evidence="3">JCM 17924</strain>
    </source>
</reference>